<keyword evidence="5" id="KW-1185">Reference proteome</keyword>
<evidence type="ECO:0000313" key="5">
    <source>
        <dbReference type="Proteomes" id="UP001153636"/>
    </source>
</evidence>
<feature type="region of interest" description="Disordered" evidence="1">
    <location>
        <begin position="704"/>
        <end position="732"/>
    </location>
</feature>
<protein>
    <submittedName>
        <fullName evidence="4">Uncharacterized protein</fullName>
    </submittedName>
</protein>
<feature type="transmembrane region" description="Helical" evidence="2">
    <location>
        <begin position="350"/>
        <end position="372"/>
    </location>
</feature>
<sequence>MSLLFYTFLHTIALVIAQKEAAHCEKGEGGGSIHSNGIGTVLFTAADEFKQCWSPDEIAILTARMIMEDLLPDVAILNIDSNGYADDIVGYFRLLIEVVKKSTHGRKKRITLLVLTDILGGYLQFAVLPIARRAFYAGLIDYNSMEKLIQLFEELKWFLRTNGQGWSKPLDSTPEFDIQQIDFETESPKVKNCCNQLIFYEYEHKIKQDNRTITKSDIAYPMPFFDTSVKPSSIAVPFKKFAMRNIESRRASYFLLKFFITAWQCLNERGSTKEAKLKFQNSLFTWLQTNVIPKIKDDKFYSAFGGVLRVVETLKAMGAVTHVESTCAPEGEEEVAVPESGSRRSFTSTVVLVVMLIIIFIWFIIGTAFVCFRMKKGKKGDDSPSKKSDFTSTEESKWSAGSKGRSDSNKTDTSIGICRCSNGSRTSPYSSSLTSEYEIDDKNKKKRSKQSKEKSVTICYPPFMAPYMDDKPATIETKATMKMLPSIEEMTEITSHRNDTRSHQRTRDDSAPSRTSEEKRDFRKSKKDYDTAIPCKHYPQTSGTSSSRRPSWESVRKKIKPGTKIDECWCDILEEETEEMGSDELKKSTRKSSVEFATQNVPERGKGKRGQKERGAKSGDSSRQMATTMEDSNVIDSQKEDRTVPSQMTTGDEDSPRFPQTIQESTDETSGVTDKEGTSPHAYACHSSLTGTYAKEKIRGGKPYIFGYDFQSSTSSDLSDEETTDNKTPTSK</sequence>
<evidence type="ECO:0000313" key="4">
    <source>
        <dbReference type="EMBL" id="CAH1100023.1"/>
    </source>
</evidence>
<feature type="compositionally biased region" description="Basic and acidic residues" evidence="1">
    <location>
        <begin position="494"/>
        <end position="521"/>
    </location>
</feature>
<proteinExistence type="predicted"/>
<feature type="compositionally biased region" description="Polar residues" evidence="1">
    <location>
        <begin position="539"/>
        <end position="549"/>
    </location>
</feature>
<gene>
    <name evidence="4" type="ORF">PSYICH_LOCUS2171</name>
</gene>
<organism evidence="4 5">
    <name type="scientific">Psylliodes chrysocephalus</name>
    <dbReference type="NCBI Taxonomy" id="3402493"/>
    <lineage>
        <taxon>Eukaryota</taxon>
        <taxon>Metazoa</taxon>
        <taxon>Ecdysozoa</taxon>
        <taxon>Arthropoda</taxon>
        <taxon>Hexapoda</taxon>
        <taxon>Insecta</taxon>
        <taxon>Pterygota</taxon>
        <taxon>Neoptera</taxon>
        <taxon>Endopterygota</taxon>
        <taxon>Coleoptera</taxon>
        <taxon>Polyphaga</taxon>
        <taxon>Cucujiformia</taxon>
        <taxon>Chrysomeloidea</taxon>
        <taxon>Chrysomelidae</taxon>
        <taxon>Galerucinae</taxon>
        <taxon>Alticini</taxon>
        <taxon>Psylliodes</taxon>
    </lineage>
</organism>
<evidence type="ECO:0000256" key="3">
    <source>
        <dbReference type="SAM" id="SignalP"/>
    </source>
</evidence>
<name>A0A9P0G4U7_9CUCU</name>
<feature type="chain" id="PRO_5040319074" evidence="3">
    <location>
        <begin position="18"/>
        <end position="732"/>
    </location>
</feature>
<feature type="region of interest" description="Disordered" evidence="1">
    <location>
        <begin position="377"/>
        <end position="453"/>
    </location>
</feature>
<keyword evidence="3" id="KW-0732">Signal</keyword>
<dbReference type="AlphaFoldDB" id="A0A9P0G4U7"/>
<feature type="signal peptide" evidence="3">
    <location>
        <begin position="1"/>
        <end position="17"/>
    </location>
</feature>
<feature type="compositionally biased region" description="Polar residues" evidence="1">
    <location>
        <begin position="658"/>
        <end position="672"/>
    </location>
</feature>
<keyword evidence="2" id="KW-1133">Transmembrane helix</keyword>
<reference evidence="4" key="1">
    <citation type="submission" date="2022-01" db="EMBL/GenBank/DDBJ databases">
        <authorList>
            <person name="King R."/>
        </authorList>
    </citation>
    <scope>NUCLEOTIDE SEQUENCE</scope>
</reference>
<dbReference type="Proteomes" id="UP001153636">
    <property type="component" value="Chromosome 10"/>
</dbReference>
<feature type="compositionally biased region" description="Polar residues" evidence="1">
    <location>
        <begin position="619"/>
        <end position="636"/>
    </location>
</feature>
<evidence type="ECO:0000256" key="2">
    <source>
        <dbReference type="SAM" id="Phobius"/>
    </source>
</evidence>
<feature type="region of interest" description="Disordered" evidence="1">
    <location>
        <begin position="577"/>
        <end position="684"/>
    </location>
</feature>
<evidence type="ECO:0000256" key="1">
    <source>
        <dbReference type="SAM" id="MobiDB-lite"/>
    </source>
</evidence>
<feature type="region of interest" description="Disordered" evidence="1">
    <location>
        <begin position="493"/>
        <end position="559"/>
    </location>
</feature>
<keyword evidence="2" id="KW-0472">Membrane</keyword>
<feature type="compositionally biased region" description="Low complexity" evidence="1">
    <location>
        <begin position="424"/>
        <end position="436"/>
    </location>
</feature>
<accession>A0A9P0G4U7</accession>
<keyword evidence="2" id="KW-0812">Transmembrane</keyword>
<dbReference type="OrthoDB" id="6614503at2759"/>
<dbReference type="EMBL" id="OV651822">
    <property type="protein sequence ID" value="CAH1100023.1"/>
    <property type="molecule type" value="Genomic_DNA"/>
</dbReference>
<feature type="compositionally biased region" description="Basic and acidic residues" evidence="1">
    <location>
        <begin position="379"/>
        <end position="397"/>
    </location>
</feature>